<dbReference type="InterPro" id="IPR002901">
    <property type="entry name" value="MGlyc_endo_b_GlcNAc-like_dom"/>
</dbReference>
<evidence type="ECO:0000256" key="7">
    <source>
        <dbReference type="ARBA" id="ARBA00022795"/>
    </source>
</evidence>
<dbReference type="Proteomes" id="UP000760472">
    <property type="component" value="Unassembled WGS sequence"/>
</dbReference>
<evidence type="ECO:0000256" key="6">
    <source>
        <dbReference type="ARBA" id="ARBA00022764"/>
    </source>
</evidence>
<evidence type="ECO:0000313" key="13">
    <source>
        <dbReference type="EMBL" id="MBN0986804.1"/>
    </source>
</evidence>
<dbReference type="Pfam" id="PF01832">
    <property type="entry name" value="Glucosaminidase"/>
    <property type="match status" value="1"/>
</dbReference>
<keyword evidence="10" id="KW-0961">Cell wall biogenesis/degradation</keyword>
<dbReference type="NCBIfam" id="TIGR02541">
    <property type="entry name" value="flagell_FlgJ"/>
    <property type="match status" value="1"/>
</dbReference>
<dbReference type="InterPro" id="IPR051056">
    <property type="entry name" value="Glycosyl_Hydrolase_73"/>
</dbReference>
<evidence type="ECO:0000256" key="11">
    <source>
        <dbReference type="ARBA" id="ARBA00030835"/>
    </source>
</evidence>
<protein>
    <recommendedName>
        <fullName evidence="5">Peptidoglycan hydrolase FlgJ</fullName>
    </recommendedName>
    <alternativeName>
        <fullName evidence="11">Muramidase FlgJ</fullName>
    </alternativeName>
</protein>
<evidence type="ECO:0000259" key="12">
    <source>
        <dbReference type="SMART" id="SM00047"/>
    </source>
</evidence>
<comment type="similarity">
    <text evidence="4">In the C-terminal section; belongs to the glycosyl hydrolase 73 family.</text>
</comment>
<feature type="domain" description="Mannosyl-glycoprotein endo-beta-N-acetylglucosamidase-like" evidence="12">
    <location>
        <begin position="202"/>
        <end position="368"/>
    </location>
</feature>
<proteinExistence type="inferred from homology"/>
<comment type="function">
    <text evidence="1">Flagellum-specific muramidase which hydrolyzes the peptidoglycan layer to assemble the rod structure in the periplasmic space.</text>
</comment>
<keyword evidence="13" id="KW-0282">Flagellum</keyword>
<evidence type="ECO:0000256" key="8">
    <source>
        <dbReference type="ARBA" id="ARBA00022801"/>
    </source>
</evidence>
<dbReference type="InterPro" id="IPR019301">
    <property type="entry name" value="Flagellar_prot_FlgJ_N"/>
</dbReference>
<keyword evidence="13" id="KW-0966">Cell projection</keyword>
<sequence>MKTDLTQHAQLYTELGEMDKLRQQAKDKDPAALKAVAEQFEQLFLNMLVKSMREANASFAEDSYFNSSQVEFYQQMGDTQLTKEIAENKGFGLAEILVRQLGGNIDPRLGDDKEEKRLKPLSESERILNRTVDSAASMAASAILGRAQANSRALEKAQEASQVPSQVQSQQQTTAVSETAAVSASTDNVNAPVVAQNIQAGQTPAMPRQPSRFDTPEQFVETLLPLAESVAAELGVDPKVLLAQSALETGWGRYLIQRPEGGSSHNLFNIKADSRWSGEKALVGTVEFRDGVAQKERSAFRVYDSYEESFRDYTSFLKNSSRYQQALEQAGDPYQYLRGLQQAGYATDPEYADKIGRIFDGDVLAGLSSDLREGSGTKES</sequence>
<comment type="similarity">
    <text evidence="3">In the N-terminal section; belongs to the FlgJ family.</text>
</comment>
<dbReference type="Pfam" id="PF10135">
    <property type="entry name" value="Rod-binding"/>
    <property type="match status" value="1"/>
</dbReference>
<dbReference type="SMART" id="SM00047">
    <property type="entry name" value="LYZ2"/>
    <property type="match status" value="1"/>
</dbReference>
<dbReference type="PANTHER" id="PTHR33308:SF9">
    <property type="entry name" value="PEPTIDOGLYCAN HYDROLASE FLGJ"/>
    <property type="match status" value="1"/>
</dbReference>
<dbReference type="InterPro" id="IPR023346">
    <property type="entry name" value="Lysozyme-like_dom_sf"/>
</dbReference>
<dbReference type="Gene3D" id="2.10.70.40">
    <property type="entry name" value="peptidoglycan hydrolase"/>
    <property type="match status" value="1"/>
</dbReference>
<keyword evidence="14" id="KW-1185">Reference proteome</keyword>
<dbReference type="PANTHER" id="PTHR33308">
    <property type="entry name" value="PEPTIDOGLYCAN HYDROLASE FLGJ"/>
    <property type="match status" value="1"/>
</dbReference>
<dbReference type="InterPro" id="IPR013377">
    <property type="entry name" value="FlgJ"/>
</dbReference>
<comment type="caution">
    <text evidence="13">The sequence shown here is derived from an EMBL/GenBank/DDBJ whole genome shotgun (WGS) entry which is preliminary data.</text>
</comment>
<keyword evidence="13" id="KW-0969">Cilium</keyword>
<organism evidence="13 14">
    <name type="scientific">Amphritea pacifica</name>
    <dbReference type="NCBI Taxonomy" id="2811233"/>
    <lineage>
        <taxon>Bacteria</taxon>
        <taxon>Pseudomonadati</taxon>
        <taxon>Pseudomonadota</taxon>
        <taxon>Gammaproteobacteria</taxon>
        <taxon>Oceanospirillales</taxon>
        <taxon>Oceanospirillaceae</taxon>
        <taxon>Amphritea</taxon>
    </lineage>
</organism>
<comment type="subcellular location">
    <subcellularLocation>
        <location evidence="2">Periplasm</location>
    </subcellularLocation>
</comment>
<evidence type="ECO:0000256" key="1">
    <source>
        <dbReference type="ARBA" id="ARBA00002954"/>
    </source>
</evidence>
<evidence type="ECO:0000256" key="3">
    <source>
        <dbReference type="ARBA" id="ARBA00006880"/>
    </source>
</evidence>
<evidence type="ECO:0000256" key="2">
    <source>
        <dbReference type="ARBA" id="ARBA00004418"/>
    </source>
</evidence>
<evidence type="ECO:0000256" key="9">
    <source>
        <dbReference type="ARBA" id="ARBA00023295"/>
    </source>
</evidence>
<dbReference type="EMBL" id="JAFFZP010000006">
    <property type="protein sequence ID" value="MBN0986804.1"/>
    <property type="molecule type" value="Genomic_DNA"/>
</dbReference>
<accession>A0ABS2W512</accession>
<evidence type="ECO:0000256" key="10">
    <source>
        <dbReference type="ARBA" id="ARBA00023316"/>
    </source>
</evidence>
<dbReference type="SUPFAM" id="SSF53955">
    <property type="entry name" value="Lysozyme-like"/>
    <property type="match status" value="1"/>
</dbReference>
<dbReference type="RefSeq" id="WP_205213104.1">
    <property type="nucleotide sequence ID" value="NZ_JAFFZP010000006.1"/>
</dbReference>
<evidence type="ECO:0000256" key="4">
    <source>
        <dbReference type="ARBA" id="ARBA00007974"/>
    </source>
</evidence>
<evidence type="ECO:0000256" key="5">
    <source>
        <dbReference type="ARBA" id="ARBA00013433"/>
    </source>
</evidence>
<reference evidence="13 14" key="1">
    <citation type="submission" date="2021-02" db="EMBL/GenBank/DDBJ databases">
        <title>A novel species of genus Amphritea isolated from a fishpond in China.</title>
        <authorList>
            <person name="Lu H."/>
        </authorList>
    </citation>
    <scope>NUCLEOTIDE SEQUENCE [LARGE SCALE GENOMIC DNA]</scope>
    <source>
        <strain evidence="13 14">RP18W</strain>
    </source>
</reference>
<name>A0ABS2W512_9GAMM</name>
<dbReference type="Gene3D" id="1.10.530.10">
    <property type="match status" value="1"/>
</dbReference>
<keyword evidence="8 13" id="KW-0378">Hydrolase</keyword>
<keyword evidence="9 13" id="KW-0326">Glycosidase</keyword>
<keyword evidence="7" id="KW-1005">Bacterial flagellum biogenesis</keyword>
<evidence type="ECO:0000313" key="14">
    <source>
        <dbReference type="Proteomes" id="UP000760472"/>
    </source>
</evidence>
<dbReference type="GO" id="GO:0016798">
    <property type="term" value="F:hydrolase activity, acting on glycosyl bonds"/>
    <property type="evidence" value="ECO:0007669"/>
    <property type="project" value="UniProtKB-KW"/>
</dbReference>
<keyword evidence="6" id="KW-0574">Periplasm</keyword>
<gene>
    <name evidence="13" type="primary">flgJ</name>
    <name evidence="13" type="ORF">JW498_05480</name>
</gene>